<dbReference type="PANTHER" id="PTHR47293">
    <property type="entry name" value="JACALIN-RELATED LECTIN 3"/>
    <property type="match status" value="1"/>
</dbReference>
<dbReference type="Proteomes" id="UP001327560">
    <property type="component" value="Chromosome 2"/>
</dbReference>
<protein>
    <recommendedName>
        <fullName evidence="3">Jacalin-type lectin domain-containing protein</fullName>
    </recommendedName>
</protein>
<evidence type="ECO:0000256" key="2">
    <source>
        <dbReference type="ARBA" id="ARBA00022734"/>
    </source>
</evidence>
<dbReference type="Pfam" id="PF01419">
    <property type="entry name" value="Jacalin"/>
    <property type="match status" value="1"/>
</dbReference>
<dbReference type="GO" id="GO:0030246">
    <property type="term" value="F:carbohydrate binding"/>
    <property type="evidence" value="ECO:0007669"/>
    <property type="project" value="UniProtKB-KW"/>
</dbReference>
<accession>A0AAQ3JYW2</accession>
<reference evidence="4 5" key="1">
    <citation type="submission" date="2023-10" db="EMBL/GenBank/DDBJ databases">
        <title>Chromosome-scale genome assembly provides insights into flower coloration mechanisms of Canna indica.</title>
        <authorList>
            <person name="Li C."/>
        </authorList>
    </citation>
    <scope>NUCLEOTIDE SEQUENCE [LARGE SCALE GENOMIC DNA]</scope>
    <source>
        <tissue evidence="4">Flower</tissue>
    </source>
</reference>
<evidence type="ECO:0000313" key="4">
    <source>
        <dbReference type="EMBL" id="WOK98586.1"/>
    </source>
</evidence>
<dbReference type="FunFam" id="2.100.10.30:FF:000001">
    <property type="entry name" value="Jacalin-related lectin 33"/>
    <property type="match status" value="1"/>
</dbReference>
<dbReference type="PANTHER" id="PTHR47293:SF15">
    <property type="entry name" value="JACALIN-RELATED LECTIN 19"/>
    <property type="match status" value="1"/>
</dbReference>
<dbReference type="InterPro" id="IPR036404">
    <property type="entry name" value="Jacalin-like_lectin_dom_sf"/>
</dbReference>
<dbReference type="SMART" id="SM00915">
    <property type="entry name" value="Jacalin"/>
    <property type="match status" value="1"/>
</dbReference>
<dbReference type="Gene3D" id="2.100.10.30">
    <property type="entry name" value="Jacalin-like lectin domain"/>
    <property type="match status" value="1"/>
</dbReference>
<evidence type="ECO:0000259" key="3">
    <source>
        <dbReference type="PROSITE" id="PS51752"/>
    </source>
</evidence>
<comment type="similarity">
    <text evidence="1">Belongs to the jacalin lectin family.</text>
</comment>
<evidence type="ECO:0000256" key="1">
    <source>
        <dbReference type="ARBA" id="ARBA00006568"/>
    </source>
</evidence>
<dbReference type="SUPFAM" id="SSF51101">
    <property type="entry name" value="Mannose-binding lectins"/>
    <property type="match status" value="1"/>
</dbReference>
<name>A0AAQ3JYW2_9LILI</name>
<sequence>MAQKKVVGSSKTVKVGPWGGHGGSAWDDEMHTGIREITLVYDRCIDSIQVEYDQNGKPLLGEKHGGTGGNTTIKIKLEYPQEYLTTVSGHYFPVVYGGSPVIRSLTFKSNLRTFGPFGVQEGTPFTLPMDGGMIVGFSGRSGWYLDAIGWRLSPIRSVKLYETLQKKFLRIGTMASKSLGNRNVQHGAVATAKSKKMHA</sequence>
<keyword evidence="5" id="KW-1185">Reference proteome</keyword>
<dbReference type="CDD" id="cd09612">
    <property type="entry name" value="Jacalin"/>
    <property type="match status" value="1"/>
</dbReference>
<proteinExistence type="inferred from homology"/>
<feature type="domain" description="Jacalin-type lectin" evidence="3">
    <location>
        <begin position="12"/>
        <end position="154"/>
    </location>
</feature>
<evidence type="ECO:0000313" key="5">
    <source>
        <dbReference type="Proteomes" id="UP001327560"/>
    </source>
</evidence>
<gene>
    <name evidence="4" type="ORF">Cni_G07298</name>
</gene>
<dbReference type="InterPro" id="IPR033734">
    <property type="entry name" value="Jacalin-like_lectin_dom_plant"/>
</dbReference>
<dbReference type="InterPro" id="IPR001229">
    <property type="entry name" value="Jacalin-like_lectin_dom"/>
</dbReference>
<dbReference type="AlphaFoldDB" id="A0AAQ3JYW2"/>
<organism evidence="4 5">
    <name type="scientific">Canna indica</name>
    <name type="common">Indian-shot</name>
    <dbReference type="NCBI Taxonomy" id="4628"/>
    <lineage>
        <taxon>Eukaryota</taxon>
        <taxon>Viridiplantae</taxon>
        <taxon>Streptophyta</taxon>
        <taxon>Embryophyta</taxon>
        <taxon>Tracheophyta</taxon>
        <taxon>Spermatophyta</taxon>
        <taxon>Magnoliopsida</taxon>
        <taxon>Liliopsida</taxon>
        <taxon>Zingiberales</taxon>
        <taxon>Cannaceae</taxon>
        <taxon>Canna</taxon>
    </lineage>
</organism>
<keyword evidence="2" id="KW-0430">Lectin</keyword>
<dbReference type="PROSITE" id="PS51752">
    <property type="entry name" value="JACALIN_LECTIN"/>
    <property type="match status" value="1"/>
</dbReference>
<dbReference type="EMBL" id="CP136891">
    <property type="protein sequence ID" value="WOK98586.1"/>
    <property type="molecule type" value="Genomic_DNA"/>
</dbReference>